<feature type="binding site" evidence="14">
    <location>
        <position position="195"/>
    </location>
    <ligand>
        <name>ATP</name>
        <dbReference type="ChEBI" id="CHEBI:30616"/>
    </ligand>
</feature>
<protein>
    <recommendedName>
        <fullName evidence="4 13">Threonylcarbamoyl-AMP synthase</fullName>
        <shortName evidence="13">TC-AMP synthase</shortName>
        <ecNumber evidence="3 13">2.7.7.87</ecNumber>
    </recommendedName>
    <alternativeName>
        <fullName evidence="11 13">L-threonylcarbamoyladenylate synthase</fullName>
    </alternativeName>
</protein>
<feature type="binding site" evidence="14">
    <location>
        <position position="152"/>
    </location>
    <ligand>
        <name>ATP</name>
        <dbReference type="ChEBI" id="CHEBI:30616"/>
    </ligand>
</feature>
<dbReference type="PATRIC" id="fig|36849.3.peg.1791"/>
<reference evidence="16 17" key="1">
    <citation type="submission" date="2015-09" db="EMBL/GenBank/DDBJ databases">
        <title>Genome sequence of Oxobacter pfennigii DSM 3222.</title>
        <authorList>
            <person name="Poehlein A."/>
            <person name="Bengelsdorf F.R."/>
            <person name="Schiel-Bengelsdorf B."/>
            <person name="Duerre P."/>
            <person name="Daniel R."/>
        </authorList>
    </citation>
    <scope>NUCLEOTIDE SEQUENCE [LARGE SCALE GENOMIC DNA]</scope>
    <source>
        <strain evidence="16 17">DSM 3222</strain>
    </source>
</reference>
<accession>A0A0P8YBY1</accession>
<sequence length="348" mass="37990">METKVYDINENNPDLSILKCAAKVIKSGGTVVFPTETVYGLGADALNPEAVLKIFAAKGRPQDNPLIIHVAHTNIEKYVREVPKSAQLLMDKFWPGPLTIIMKKSDVIPDVITAGMDSVAIRMPSNKIAGKLIELSEVPIAAPSANISGRPSPTNIKHVIDDLLGRVDVILGGGRTNVGLESTVIDVTGRPTILRPGGITLEQLKAVLGEVFIDPAIMKAADENLKPRSPGMKYRHYSPKAFMYIVEGEQKKVINKINELSLKSKNEGLKAGILATDETIKKYLNGYILSMGSRENTDTIAASLFDRLREFDELNVDVIYAESIPEEDIGLAVMNRMKKAAGYNVIRV</sequence>
<comment type="caution">
    <text evidence="16">The sequence shown here is derived from an EMBL/GenBank/DDBJ whole genome shotgun (WGS) entry which is preliminary data.</text>
</comment>
<dbReference type="PIRSF" id="PIRSF004930">
    <property type="entry name" value="Tln_factor_SUA5"/>
    <property type="match status" value="1"/>
</dbReference>
<evidence type="ECO:0000256" key="5">
    <source>
        <dbReference type="ARBA" id="ARBA00022490"/>
    </source>
</evidence>
<keyword evidence="8 13" id="KW-0548">Nucleotidyltransferase</keyword>
<dbReference type="GO" id="GO:0008033">
    <property type="term" value="P:tRNA processing"/>
    <property type="evidence" value="ECO:0007669"/>
    <property type="project" value="UniProtKB-KW"/>
</dbReference>
<dbReference type="Pfam" id="PF03481">
    <property type="entry name" value="Sua5_C"/>
    <property type="match status" value="1"/>
</dbReference>
<evidence type="ECO:0000256" key="13">
    <source>
        <dbReference type="PIRNR" id="PIRNR004930"/>
    </source>
</evidence>
<feature type="domain" description="YrdC-like" evidence="15">
    <location>
        <begin position="15"/>
        <end position="199"/>
    </location>
</feature>
<dbReference type="GO" id="GO:0061710">
    <property type="term" value="F:L-threonylcarbamoyladenylate synthase"/>
    <property type="evidence" value="ECO:0007669"/>
    <property type="project" value="UniProtKB-EC"/>
</dbReference>
<dbReference type="AlphaFoldDB" id="A0A0P8YBY1"/>
<keyword evidence="7 13" id="KW-0819">tRNA processing</keyword>
<feature type="binding site" evidence="14">
    <location>
        <position position="64"/>
    </location>
    <ligand>
        <name>ATP</name>
        <dbReference type="ChEBI" id="CHEBI:30616"/>
    </ligand>
</feature>
<feature type="binding site" evidence="14">
    <location>
        <position position="142"/>
    </location>
    <ligand>
        <name>L-threonine</name>
        <dbReference type="ChEBI" id="CHEBI:57926"/>
    </ligand>
</feature>
<dbReference type="InterPro" id="IPR006070">
    <property type="entry name" value="Sua5-like_dom"/>
</dbReference>
<proteinExistence type="inferred from homology"/>
<comment type="catalytic activity">
    <reaction evidence="12 13">
        <text>L-threonine + hydrogencarbonate + ATP = L-threonylcarbamoyladenylate + diphosphate + H2O</text>
        <dbReference type="Rhea" id="RHEA:36407"/>
        <dbReference type="ChEBI" id="CHEBI:15377"/>
        <dbReference type="ChEBI" id="CHEBI:17544"/>
        <dbReference type="ChEBI" id="CHEBI:30616"/>
        <dbReference type="ChEBI" id="CHEBI:33019"/>
        <dbReference type="ChEBI" id="CHEBI:57926"/>
        <dbReference type="ChEBI" id="CHEBI:73682"/>
        <dbReference type="EC" id="2.7.7.87"/>
    </reaction>
</comment>
<dbReference type="NCBIfam" id="TIGR00057">
    <property type="entry name" value="L-threonylcarbamoyladenylate synthase"/>
    <property type="match status" value="1"/>
</dbReference>
<evidence type="ECO:0000256" key="6">
    <source>
        <dbReference type="ARBA" id="ARBA00022679"/>
    </source>
</evidence>
<keyword evidence="17" id="KW-1185">Reference proteome</keyword>
<dbReference type="FunFam" id="3.40.50.11030:FF:000001">
    <property type="entry name" value="Threonylcarbamoyl-AMP synthase"/>
    <property type="match status" value="1"/>
</dbReference>
<evidence type="ECO:0000313" key="17">
    <source>
        <dbReference type="Proteomes" id="UP000050326"/>
    </source>
</evidence>
<dbReference type="InterPro" id="IPR038385">
    <property type="entry name" value="Sua5/YwlC_C"/>
</dbReference>
<keyword evidence="9 13" id="KW-0547">Nucleotide-binding</keyword>
<dbReference type="GO" id="GO:0003725">
    <property type="term" value="F:double-stranded RNA binding"/>
    <property type="evidence" value="ECO:0007669"/>
    <property type="project" value="UniProtKB-UniRule"/>
</dbReference>
<dbReference type="Gene3D" id="3.40.50.11030">
    <property type="entry name" value="Threonylcarbamoyl-AMP synthase, C-terminal domain"/>
    <property type="match status" value="1"/>
</dbReference>
<dbReference type="OrthoDB" id="9814580at2"/>
<evidence type="ECO:0000256" key="8">
    <source>
        <dbReference type="ARBA" id="ARBA00022695"/>
    </source>
</evidence>
<dbReference type="InterPro" id="IPR050156">
    <property type="entry name" value="TC-AMP_synthase_SUA5"/>
</dbReference>
<dbReference type="PANTHER" id="PTHR17490">
    <property type="entry name" value="SUA5"/>
    <property type="match status" value="1"/>
</dbReference>
<evidence type="ECO:0000256" key="10">
    <source>
        <dbReference type="ARBA" id="ARBA00022840"/>
    </source>
</evidence>
<dbReference type="PANTHER" id="PTHR17490:SF16">
    <property type="entry name" value="THREONYLCARBAMOYL-AMP SYNTHASE"/>
    <property type="match status" value="1"/>
</dbReference>
<comment type="function">
    <text evidence="13">Required for the formation of a threonylcarbamoyl group on adenosine at position 37 (t(6)A37) in tRNAs that read codons beginning with adenine.</text>
</comment>
<dbReference type="PROSITE" id="PS51163">
    <property type="entry name" value="YRDC"/>
    <property type="match status" value="1"/>
</dbReference>
<feature type="binding site" evidence="14">
    <location>
        <position position="69"/>
    </location>
    <ligand>
        <name>L-threonine</name>
        <dbReference type="ChEBI" id="CHEBI:57926"/>
    </ligand>
</feature>
<dbReference type="InterPro" id="IPR005145">
    <property type="entry name" value="Sua5_C"/>
</dbReference>
<dbReference type="Pfam" id="PF01300">
    <property type="entry name" value="Sua5_yciO_yrdC"/>
    <property type="match status" value="1"/>
</dbReference>
<dbReference type="Gene3D" id="3.90.870.10">
    <property type="entry name" value="DHBP synthase"/>
    <property type="match status" value="1"/>
</dbReference>
<dbReference type="GO" id="GO:0005524">
    <property type="term" value="F:ATP binding"/>
    <property type="evidence" value="ECO:0007669"/>
    <property type="project" value="UniProtKB-UniRule"/>
</dbReference>
<evidence type="ECO:0000256" key="2">
    <source>
        <dbReference type="ARBA" id="ARBA00007663"/>
    </source>
</evidence>
<dbReference type="STRING" id="36849.OXPF_16970"/>
<keyword evidence="10 13" id="KW-0067">ATP-binding</keyword>
<evidence type="ECO:0000256" key="1">
    <source>
        <dbReference type="ARBA" id="ARBA00004496"/>
    </source>
</evidence>
<feature type="binding site" evidence="14">
    <location>
        <position position="182"/>
    </location>
    <ligand>
        <name>L-threonine</name>
        <dbReference type="ChEBI" id="CHEBI:57926"/>
    </ligand>
</feature>
<dbReference type="GO" id="GO:0005737">
    <property type="term" value="C:cytoplasm"/>
    <property type="evidence" value="ECO:0007669"/>
    <property type="project" value="UniProtKB-SubCell"/>
</dbReference>
<dbReference type="GO" id="GO:0000049">
    <property type="term" value="F:tRNA binding"/>
    <property type="evidence" value="ECO:0007669"/>
    <property type="project" value="TreeGrafter"/>
</dbReference>
<dbReference type="Proteomes" id="UP000050326">
    <property type="component" value="Unassembled WGS sequence"/>
</dbReference>
<dbReference type="EMBL" id="LKET01000029">
    <property type="protein sequence ID" value="KPU44614.1"/>
    <property type="molecule type" value="Genomic_DNA"/>
</dbReference>
<evidence type="ECO:0000256" key="7">
    <source>
        <dbReference type="ARBA" id="ARBA00022694"/>
    </source>
</evidence>
<gene>
    <name evidence="16" type="primary">ywlC</name>
    <name evidence="16" type="ORF">OXPF_16970</name>
</gene>
<dbReference type="FunFam" id="3.90.870.10:FF:000009">
    <property type="entry name" value="Threonylcarbamoyl-AMP synthase, putative"/>
    <property type="match status" value="1"/>
</dbReference>
<evidence type="ECO:0000256" key="11">
    <source>
        <dbReference type="ARBA" id="ARBA00029774"/>
    </source>
</evidence>
<evidence type="ECO:0000256" key="9">
    <source>
        <dbReference type="ARBA" id="ARBA00022741"/>
    </source>
</evidence>
<dbReference type="InterPro" id="IPR010923">
    <property type="entry name" value="T(6)A37_SUA5"/>
</dbReference>
<evidence type="ECO:0000256" key="4">
    <source>
        <dbReference type="ARBA" id="ARBA00015492"/>
    </source>
</evidence>
<dbReference type="SUPFAM" id="SSF55821">
    <property type="entry name" value="YrdC/RibB"/>
    <property type="match status" value="1"/>
</dbReference>
<feature type="binding site" evidence="14">
    <location>
        <position position="37"/>
    </location>
    <ligand>
        <name>L-threonine</name>
        <dbReference type="ChEBI" id="CHEBI:57926"/>
    </ligand>
</feature>
<evidence type="ECO:0000256" key="3">
    <source>
        <dbReference type="ARBA" id="ARBA00012584"/>
    </source>
</evidence>
<dbReference type="GO" id="GO:0006450">
    <property type="term" value="P:regulation of translational fidelity"/>
    <property type="evidence" value="ECO:0007669"/>
    <property type="project" value="TreeGrafter"/>
</dbReference>
<evidence type="ECO:0000313" key="16">
    <source>
        <dbReference type="EMBL" id="KPU44614.1"/>
    </source>
</evidence>
<evidence type="ECO:0000259" key="15">
    <source>
        <dbReference type="PROSITE" id="PS51163"/>
    </source>
</evidence>
<comment type="subcellular location">
    <subcellularLocation>
        <location evidence="1 13">Cytoplasm</location>
    </subcellularLocation>
</comment>
<dbReference type="RefSeq" id="WP_054874760.1">
    <property type="nucleotide sequence ID" value="NZ_LKET01000029.1"/>
</dbReference>
<organism evidence="16 17">
    <name type="scientific">Oxobacter pfennigii</name>
    <dbReference type="NCBI Taxonomy" id="36849"/>
    <lineage>
        <taxon>Bacteria</taxon>
        <taxon>Bacillati</taxon>
        <taxon>Bacillota</taxon>
        <taxon>Clostridia</taxon>
        <taxon>Eubacteriales</taxon>
        <taxon>Clostridiaceae</taxon>
        <taxon>Oxobacter</taxon>
    </lineage>
</organism>
<evidence type="ECO:0000256" key="14">
    <source>
        <dbReference type="PIRSR" id="PIRSR004930-1"/>
    </source>
</evidence>
<keyword evidence="6 13" id="KW-0808">Transferase</keyword>
<evidence type="ECO:0000256" key="12">
    <source>
        <dbReference type="ARBA" id="ARBA00048366"/>
    </source>
</evidence>
<dbReference type="InterPro" id="IPR017945">
    <property type="entry name" value="DHBP_synth_RibB-like_a/b_dom"/>
</dbReference>
<feature type="binding site" evidence="14">
    <location>
        <position position="144"/>
    </location>
    <ligand>
        <name>ATP</name>
        <dbReference type="ChEBI" id="CHEBI:30616"/>
    </ligand>
</feature>
<name>A0A0P8YBY1_9CLOT</name>
<comment type="similarity">
    <text evidence="2 13">Belongs to the SUA5 family.</text>
</comment>
<dbReference type="EC" id="2.7.7.87" evidence="3 13"/>
<feature type="binding site" evidence="14">
    <location>
        <position position="237"/>
    </location>
    <ligand>
        <name>ATP</name>
        <dbReference type="ChEBI" id="CHEBI:30616"/>
    </ligand>
</feature>
<keyword evidence="5 13" id="KW-0963">Cytoplasm</keyword>
<feature type="binding site" evidence="14">
    <location>
        <position position="122"/>
    </location>
    <ligand>
        <name>L-threonine</name>
        <dbReference type="ChEBI" id="CHEBI:57926"/>
    </ligand>
</feature>
<feature type="binding site" evidence="14">
    <location>
        <position position="60"/>
    </location>
    <ligand>
        <name>ATP</name>
        <dbReference type="ChEBI" id="CHEBI:30616"/>
    </ligand>
</feature>